<evidence type="ECO:0000256" key="2">
    <source>
        <dbReference type="SAM" id="MobiDB-lite"/>
    </source>
</evidence>
<proteinExistence type="predicted"/>
<feature type="transmembrane region" description="Helical" evidence="3">
    <location>
        <begin position="274"/>
        <end position="295"/>
    </location>
</feature>
<keyword evidence="1" id="KW-0175">Coiled coil</keyword>
<feature type="domain" description="DUF4349" evidence="5">
    <location>
        <begin position="84"/>
        <end position="290"/>
    </location>
</feature>
<evidence type="ECO:0000256" key="4">
    <source>
        <dbReference type="SAM" id="SignalP"/>
    </source>
</evidence>
<protein>
    <submittedName>
        <fullName evidence="6">DUF4349 domain-containing protein</fullName>
    </submittedName>
</protein>
<dbReference type="EMBL" id="WOFH01000002">
    <property type="protein sequence ID" value="MUN36289.1"/>
    <property type="molecule type" value="Genomic_DNA"/>
</dbReference>
<accession>A0A7K1KVX6</accession>
<feature type="compositionally biased region" description="Low complexity" evidence="2">
    <location>
        <begin position="29"/>
        <end position="38"/>
    </location>
</feature>
<evidence type="ECO:0000259" key="5">
    <source>
        <dbReference type="Pfam" id="PF14257"/>
    </source>
</evidence>
<feature type="compositionally biased region" description="Low complexity" evidence="2">
    <location>
        <begin position="304"/>
        <end position="323"/>
    </location>
</feature>
<reference evidence="6 7" key="1">
    <citation type="submission" date="2019-11" db="EMBL/GenBank/DDBJ databases">
        <authorList>
            <person name="Cao P."/>
        </authorList>
    </citation>
    <scope>NUCLEOTIDE SEQUENCE [LARGE SCALE GENOMIC DNA]</scope>
    <source>
        <strain evidence="6 7">NEAU-AAG5</strain>
    </source>
</reference>
<name>A0A7K1KVX6_9ACTN</name>
<dbReference type="Proteomes" id="UP000432015">
    <property type="component" value="Unassembled WGS sequence"/>
</dbReference>
<sequence>MRIVGSIRQVTCALLVLLLAAALGACASGSDESSSSGDSAGGGRDSSAARRGAAPQAGATGSAAGAPQDGGGRTDAKVPLPAARSVVYTATLRIRADDVDAAAAKAKQRVVAAGGYIEREQGSSGPPSSTLRLKIPADQYAGVLARLSVDLGTKVSLNQQAEDVTGEVADVDSRVRSARAALASFRKLLDKARTVGEVVDIEREIASREADLESLQARQKSLQDSTRYATLTVELEAKGGAVAAEPDDDGGGFTGGLRHGWDAFTAFVGGVATALGWLLPFLVTAAVIGLPALAVRRRLRARRPVAPAAEPESEMAMAGAPAEAPRDLPPHAPPPPR</sequence>
<dbReference type="InterPro" id="IPR025645">
    <property type="entry name" value="DUF4349"/>
</dbReference>
<keyword evidence="7" id="KW-1185">Reference proteome</keyword>
<feature type="coiled-coil region" evidence="1">
    <location>
        <begin position="198"/>
        <end position="225"/>
    </location>
</feature>
<keyword evidence="3" id="KW-0812">Transmembrane</keyword>
<dbReference type="AlphaFoldDB" id="A0A7K1KVX6"/>
<feature type="region of interest" description="Disordered" evidence="2">
    <location>
        <begin position="29"/>
        <end position="78"/>
    </location>
</feature>
<keyword evidence="3" id="KW-1133">Transmembrane helix</keyword>
<organism evidence="6 7">
    <name type="scientific">Actinomadura litoris</name>
    <dbReference type="NCBI Taxonomy" id="2678616"/>
    <lineage>
        <taxon>Bacteria</taxon>
        <taxon>Bacillati</taxon>
        <taxon>Actinomycetota</taxon>
        <taxon>Actinomycetes</taxon>
        <taxon>Streptosporangiales</taxon>
        <taxon>Thermomonosporaceae</taxon>
        <taxon>Actinomadura</taxon>
    </lineage>
</organism>
<feature type="signal peptide" evidence="4">
    <location>
        <begin position="1"/>
        <end position="27"/>
    </location>
</feature>
<dbReference type="Pfam" id="PF14257">
    <property type="entry name" value="DUF4349"/>
    <property type="match status" value="1"/>
</dbReference>
<dbReference type="PROSITE" id="PS51257">
    <property type="entry name" value="PROKAR_LIPOPROTEIN"/>
    <property type="match status" value="1"/>
</dbReference>
<feature type="compositionally biased region" description="Low complexity" evidence="2">
    <location>
        <begin position="45"/>
        <end position="66"/>
    </location>
</feature>
<keyword evidence="3" id="KW-0472">Membrane</keyword>
<gene>
    <name evidence="6" type="ORF">GNZ18_06710</name>
</gene>
<comment type="caution">
    <text evidence="6">The sequence shown here is derived from an EMBL/GenBank/DDBJ whole genome shotgun (WGS) entry which is preliminary data.</text>
</comment>
<evidence type="ECO:0000256" key="3">
    <source>
        <dbReference type="SAM" id="Phobius"/>
    </source>
</evidence>
<evidence type="ECO:0000256" key="1">
    <source>
        <dbReference type="SAM" id="Coils"/>
    </source>
</evidence>
<evidence type="ECO:0000313" key="6">
    <source>
        <dbReference type="EMBL" id="MUN36289.1"/>
    </source>
</evidence>
<feature type="region of interest" description="Disordered" evidence="2">
    <location>
        <begin position="302"/>
        <end position="337"/>
    </location>
</feature>
<feature type="chain" id="PRO_5029461523" evidence="4">
    <location>
        <begin position="28"/>
        <end position="337"/>
    </location>
</feature>
<evidence type="ECO:0000313" key="7">
    <source>
        <dbReference type="Proteomes" id="UP000432015"/>
    </source>
</evidence>
<keyword evidence="4" id="KW-0732">Signal</keyword>